<keyword evidence="5" id="KW-0119">Carbohydrate metabolism</keyword>
<dbReference type="RefSeq" id="WP_075870713.1">
    <property type="nucleotide sequence ID" value="NZ_CALYQA010000003.1"/>
</dbReference>
<organism evidence="6 7">
    <name type="scientific">Bartonella apis</name>
    <dbReference type="NCBI Taxonomy" id="1686310"/>
    <lineage>
        <taxon>Bacteria</taxon>
        <taxon>Pseudomonadati</taxon>
        <taxon>Pseudomonadota</taxon>
        <taxon>Alphaproteobacteria</taxon>
        <taxon>Hyphomicrobiales</taxon>
        <taxon>Bartonellaceae</taxon>
        <taxon>Bartonella</taxon>
    </lineage>
</organism>
<evidence type="ECO:0000256" key="5">
    <source>
        <dbReference type="ARBA" id="ARBA00023277"/>
    </source>
</evidence>
<dbReference type="Pfam" id="PF04794">
    <property type="entry name" value="YdjC"/>
    <property type="match status" value="1"/>
</dbReference>
<evidence type="ECO:0000313" key="7">
    <source>
        <dbReference type="Proteomes" id="UP000187344"/>
    </source>
</evidence>
<dbReference type="AlphaFoldDB" id="A0A1R0F7E2"/>
<keyword evidence="4" id="KW-0460">Magnesium</keyword>
<dbReference type="PANTHER" id="PTHR31609:SF1">
    <property type="entry name" value="CARBOHYDRATE DEACETYLASE"/>
    <property type="match status" value="1"/>
</dbReference>
<dbReference type="InterPro" id="IPR011330">
    <property type="entry name" value="Glyco_hydro/deAcase_b/a-brl"/>
</dbReference>
<dbReference type="GO" id="GO:0016787">
    <property type="term" value="F:hydrolase activity"/>
    <property type="evidence" value="ECO:0007669"/>
    <property type="project" value="UniProtKB-KW"/>
</dbReference>
<dbReference type="GO" id="GO:0046872">
    <property type="term" value="F:metal ion binding"/>
    <property type="evidence" value="ECO:0007669"/>
    <property type="project" value="UniProtKB-KW"/>
</dbReference>
<reference evidence="6 7" key="1">
    <citation type="submission" date="2016-12" db="EMBL/GenBank/DDBJ databases">
        <title>Comparative genomics of Bartonella apis.</title>
        <authorList>
            <person name="Engel P."/>
        </authorList>
    </citation>
    <scope>NUCLEOTIDE SEQUENCE [LARGE SCALE GENOMIC DNA]</scope>
    <source>
        <strain evidence="6 7">PEB0149</strain>
    </source>
</reference>
<dbReference type="GO" id="GO:0019213">
    <property type="term" value="F:deacetylase activity"/>
    <property type="evidence" value="ECO:0007669"/>
    <property type="project" value="TreeGrafter"/>
</dbReference>
<name>A0A1R0F7E2_9HYPH</name>
<keyword evidence="3 6" id="KW-0378">Hydrolase</keyword>
<comment type="caution">
    <text evidence="6">The sequence shown here is derived from an EMBL/GenBank/DDBJ whole genome shotgun (WGS) entry which is preliminary data.</text>
</comment>
<evidence type="ECO:0000256" key="4">
    <source>
        <dbReference type="ARBA" id="ARBA00022842"/>
    </source>
</evidence>
<gene>
    <name evidence="6" type="ORF">PEB0149_002930</name>
</gene>
<dbReference type="OrthoDB" id="9774177at2"/>
<protein>
    <submittedName>
        <fullName evidence="6">Putative glycoside hydrolase or deacetylase ChbG, UPF0249 family</fullName>
    </submittedName>
</protein>
<comment type="cofactor">
    <cofactor evidence="1">
        <name>Mg(2+)</name>
        <dbReference type="ChEBI" id="CHEBI:18420"/>
    </cofactor>
</comment>
<dbReference type="Gene3D" id="3.20.20.370">
    <property type="entry name" value="Glycoside hydrolase/deacetylase"/>
    <property type="match status" value="1"/>
</dbReference>
<dbReference type="EMBL" id="LXYT01000003">
    <property type="protein sequence ID" value="OLY42878.1"/>
    <property type="molecule type" value="Genomic_DNA"/>
</dbReference>
<dbReference type="PANTHER" id="PTHR31609">
    <property type="entry name" value="YDJC DEACETYLASE FAMILY MEMBER"/>
    <property type="match status" value="1"/>
</dbReference>
<dbReference type="SUPFAM" id="SSF88713">
    <property type="entry name" value="Glycoside hydrolase/deacetylase"/>
    <property type="match status" value="1"/>
</dbReference>
<accession>A0A1R0F7E2</accession>
<keyword evidence="2" id="KW-0479">Metal-binding</keyword>
<proteinExistence type="predicted"/>
<evidence type="ECO:0000256" key="1">
    <source>
        <dbReference type="ARBA" id="ARBA00001946"/>
    </source>
</evidence>
<evidence type="ECO:0000313" key="6">
    <source>
        <dbReference type="EMBL" id="OLY42878.1"/>
    </source>
</evidence>
<evidence type="ECO:0000256" key="2">
    <source>
        <dbReference type="ARBA" id="ARBA00022723"/>
    </source>
</evidence>
<keyword evidence="7" id="KW-1185">Reference proteome</keyword>
<evidence type="ECO:0000256" key="3">
    <source>
        <dbReference type="ARBA" id="ARBA00022801"/>
    </source>
</evidence>
<dbReference type="GO" id="GO:0005975">
    <property type="term" value="P:carbohydrate metabolic process"/>
    <property type="evidence" value="ECO:0007669"/>
    <property type="project" value="InterPro"/>
</dbReference>
<dbReference type="InterPro" id="IPR006879">
    <property type="entry name" value="YdjC-like"/>
</dbReference>
<dbReference type="Proteomes" id="UP000187344">
    <property type="component" value="Unassembled WGS sequence"/>
</dbReference>
<sequence length="296" mass="33645">MTLFCLFNADDFAVDRGCSSAIVTALEKGRLQGTSVLAGGEDQSSYEALDKTGCKFINTHLNLLEGRSLLEGGSAFGLTSEDGFFCLSLGQLIKKLYFSSKKKLLQEWIFKEFCQQIEFVHNCFSDRQIRLDGHLHIHILPPLRPVIEELLKKYPVSYIRTPLELGYKRRSNIVDNIKGNLRRQLLAFWAKDTRALASRYQVPTSDFFLGATASCNLALDDIDKGLALISSKTSDRDVIIEIMTHPVNNEVSESNFYKDSQYRLAHKTTERQKELELLLSDDLLEIMRKYNAVFVE</sequence>